<name>X1AAA4_9ZZZZ</name>
<dbReference type="InterPro" id="IPR002559">
    <property type="entry name" value="Transposase_11"/>
</dbReference>
<protein>
    <recommendedName>
        <fullName evidence="1">Transposase IS4-like domain-containing protein</fullName>
    </recommendedName>
</protein>
<comment type="caution">
    <text evidence="2">The sequence shown here is derived from an EMBL/GenBank/DDBJ whole genome shotgun (WGS) entry which is preliminary data.</text>
</comment>
<dbReference type="GO" id="GO:0004803">
    <property type="term" value="F:transposase activity"/>
    <property type="evidence" value="ECO:0007669"/>
    <property type="project" value="InterPro"/>
</dbReference>
<dbReference type="EMBL" id="BART01004795">
    <property type="protein sequence ID" value="GAG57056.1"/>
    <property type="molecule type" value="Genomic_DNA"/>
</dbReference>
<dbReference type="PANTHER" id="PTHR34614">
    <property type="match status" value="1"/>
</dbReference>
<dbReference type="Pfam" id="PF01609">
    <property type="entry name" value="DDE_Tnp_1"/>
    <property type="match status" value="1"/>
</dbReference>
<dbReference type="PANTHER" id="PTHR34614:SF2">
    <property type="entry name" value="TRANSPOSASE IS4-LIKE DOMAIN-CONTAINING PROTEIN"/>
    <property type="match status" value="1"/>
</dbReference>
<sequence>CRTFFARVWELQPLPPECLLFDTTNYYTFMSSHTDSKLCERGHNKAGRHHLRQIGLALLADRFTHLPLFYRVYEGNTHDSKVFRRVIDELFGVMCGFNQTKQRLTVVFDKGMNSEEAIQSIDDNTRIHFITTYSTYFVEELAGADLGKFAPLDIKKNRSLRAEGHEEESMLAFRSRMELWGRERTIVVTFNPRTARKHEYTLEGKLESLRETLLEFRRKYRERQAHWRDQDAIRERYLRACEKLHIGSQYYNLKFGTRKKAPELSFRKDNYQVGKAETLFGK</sequence>
<dbReference type="AlphaFoldDB" id="X1AAA4"/>
<feature type="domain" description="Transposase IS4-like" evidence="1">
    <location>
        <begin position="34"/>
        <end position="153"/>
    </location>
</feature>
<dbReference type="GO" id="GO:0006313">
    <property type="term" value="P:DNA transposition"/>
    <property type="evidence" value="ECO:0007669"/>
    <property type="project" value="InterPro"/>
</dbReference>
<evidence type="ECO:0000313" key="2">
    <source>
        <dbReference type="EMBL" id="GAG57056.1"/>
    </source>
</evidence>
<feature type="non-terminal residue" evidence="2">
    <location>
        <position position="1"/>
    </location>
</feature>
<accession>X1AAA4</accession>
<feature type="non-terminal residue" evidence="2">
    <location>
        <position position="282"/>
    </location>
</feature>
<evidence type="ECO:0000259" key="1">
    <source>
        <dbReference type="Pfam" id="PF01609"/>
    </source>
</evidence>
<organism evidence="2">
    <name type="scientific">marine sediment metagenome</name>
    <dbReference type="NCBI Taxonomy" id="412755"/>
    <lineage>
        <taxon>unclassified sequences</taxon>
        <taxon>metagenomes</taxon>
        <taxon>ecological metagenomes</taxon>
    </lineage>
</organism>
<gene>
    <name evidence="2" type="ORF">S01H4_11699</name>
</gene>
<dbReference type="GO" id="GO:0003677">
    <property type="term" value="F:DNA binding"/>
    <property type="evidence" value="ECO:0007669"/>
    <property type="project" value="InterPro"/>
</dbReference>
<reference evidence="2" key="1">
    <citation type="journal article" date="2014" name="Front. Microbiol.">
        <title>High frequency of phylogenetically diverse reductive dehalogenase-homologous genes in deep subseafloor sedimentary metagenomes.</title>
        <authorList>
            <person name="Kawai M."/>
            <person name="Futagami T."/>
            <person name="Toyoda A."/>
            <person name="Takaki Y."/>
            <person name="Nishi S."/>
            <person name="Hori S."/>
            <person name="Arai W."/>
            <person name="Tsubouchi T."/>
            <person name="Morono Y."/>
            <person name="Uchiyama I."/>
            <person name="Ito T."/>
            <person name="Fujiyama A."/>
            <person name="Inagaki F."/>
            <person name="Takami H."/>
        </authorList>
    </citation>
    <scope>NUCLEOTIDE SEQUENCE</scope>
    <source>
        <strain evidence="2">Expedition CK06-06</strain>
    </source>
</reference>
<proteinExistence type="predicted"/>